<dbReference type="PANTHER" id="PTHR26451:SF928">
    <property type="entry name" value="G-PROTEIN COUPLED RECEPTOR 148-RELATED"/>
    <property type="match status" value="1"/>
</dbReference>
<proteinExistence type="predicted"/>
<feature type="domain" description="G-protein coupled receptors family 1 profile" evidence="6">
    <location>
        <begin position="39"/>
        <end position="281"/>
    </location>
</feature>
<name>A0A9N7W0W3_PLEPL</name>
<feature type="transmembrane region" description="Helical" evidence="5">
    <location>
        <begin position="228"/>
        <end position="252"/>
    </location>
</feature>
<dbReference type="GO" id="GO:0005549">
    <property type="term" value="F:odorant binding"/>
    <property type="evidence" value="ECO:0007669"/>
    <property type="project" value="TreeGrafter"/>
</dbReference>
<evidence type="ECO:0000313" key="7">
    <source>
        <dbReference type="EMBL" id="CAB1458828.1"/>
    </source>
</evidence>
<dbReference type="PROSITE" id="PS50262">
    <property type="entry name" value="G_PROTEIN_RECEP_F1_2"/>
    <property type="match status" value="1"/>
</dbReference>
<evidence type="ECO:0000256" key="5">
    <source>
        <dbReference type="SAM" id="Phobius"/>
    </source>
</evidence>
<evidence type="ECO:0000259" key="6">
    <source>
        <dbReference type="PROSITE" id="PS50262"/>
    </source>
</evidence>
<feature type="transmembrane region" description="Helical" evidence="5">
    <location>
        <begin position="264"/>
        <end position="283"/>
    </location>
</feature>
<dbReference type="GO" id="GO:0004984">
    <property type="term" value="F:olfactory receptor activity"/>
    <property type="evidence" value="ECO:0007669"/>
    <property type="project" value="TreeGrafter"/>
</dbReference>
<sequence>MDINCNMSTLDSQTQIESGIYHLIEMVIMCVSCSLNTMLSLPLVWVITRSPSLLRHTRFLLLAHLLLCDSLQQLLWTIKAVLMRSREGMSITQCLIFSAAYQACSLVDFLLSTAMAVDRFVAVKWPLRYELLTRTRRKRAAVTAIWTVSFVVFAVALGISLSNIKVNYSFQRCRPLVLMPCLSETSAALLCCTLGSAVVLPLCSLTILGCFCLLCRDMHAGLLCSKRAWVTLSLQAVQTLLFSVPVIMEGYLIPAHLHSDAVDIASTITYNLGVSLIPLVYGYRSRELQQRIRQAAHMCNVPNLT</sequence>
<dbReference type="Pfam" id="PF00001">
    <property type="entry name" value="7tm_1"/>
    <property type="match status" value="1"/>
</dbReference>
<dbReference type="InterPro" id="IPR000276">
    <property type="entry name" value="GPCR_Rhodpsn"/>
</dbReference>
<evidence type="ECO:0000256" key="2">
    <source>
        <dbReference type="ARBA" id="ARBA00022692"/>
    </source>
</evidence>
<reference evidence="7" key="1">
    <citation type="submission" date="2020-03" db="EMBL/GenBank/DDBJ databases">
        <authorList>
            <person name="Weist P."/>
        </authorList>
    </citation>
    <scope>NUCLEOTIDE SEQUENCE</scope>
</reference>
<dbReference type="CDD" id="cd00637">
    <property type="entry name" value="7tm_classA_rhodopsin-like"/>
    <property type="match status" value="1"/>
</dbReference>
<keyword evidence="4 5" id="KW-0472">Membrane</keyword>
<dbReference type="EMBL" id="CADEAL010004402">
    <property type="protein sequence ID" value="CAB1458828.1"/>
    <property type="molecule type" value="Genomic_DNA"/>
</dbReference>
<keyword evidence="8" id="KW-1185">Reference proteome</keyword>
<dbReference type="AlphaFoldDB" id="A0A9N7W0W3"/>
<dbReference type="InterPro" id="IPR017452">
    <property type="entry name" value="GPCR_Rhodpsn_7TM"/>
</dbReference>
<evidence type="ECO:0000256" key="4">
    <source>
        <dbReference type="ARBA" id="ARBA00023136"/>
    </source>
</evidence>
<accession>A0A9N7W0W3</accession>
<dbReference type="Gene3D" id="1.20.1070.10">
    <property type="entry name" value="Rhodopsin 7-helix transmembrane proteins"/>
    <property type="match status" value="1"/>
</dbReference>
<protein>
    <recommendedName>
        <fullName evidence="6">G-protein coupled receptors family 1 profile domain-containing protein</fullName>
    </recommendedName>
</protein>
<dbReference type="Proteomes" id="UP001153269">
    <property type="component" value="Unassembled WGS sequence"/>
</dbReference>
<dbReference type="SUPFAM" id="SSF81321">
    <property type="entry name" value="Family A G protein-coupled receptor-like"/>
    <property type="match status" value="1"/>
</dbReference>
<evidence type="ECO:0000256" key="3">
    <source>
        <dbReference type="ARBA" id="ARBA00022989"/>
    </source>
</evidence>
<keyword evidence="2 5" id="KW-0812">Transmembrane</keyword>
<evidence type="ECO:0000313" key="8">
    <source>
        <dbReference type="Proteomes" id="UP001153269"/>
    </source>
</evidence>
<dbReference type="InterPro" id="IPR052921">
    <property type="entry name" value="GPCR1_Superfamily_Member"/>
</dbReference>
<dbReference type="GO" id="GO:0016020">
    <property type="term" value="C:membrane"/>
    <property type="evidence" value="ECO:0007669"/>
    <property type="project" value="UniProtKB-SubCell"/>
</dbReference>
<gene>
    <name evidence="7" type="ORF">PLEPLA_LOCUS46661</name>
</gene>
<organism evidence="7 8">
    <name type="scientific">Pleuronectes platessa</name>
    <name type="common">European plaice</name>
    <dbReference type="NCBI Taxonomy" id="8262"/>
    <lineage>
        <taxon>Eukaryota</taxon>
        <taxon>Metazoa</taxon>
        <taxon>Chordata</taxon>
        <taxon>Craniata</taxon>
        <taxon>Vertebrata</taxon>
        <taxon>Euteleostomi</taxon>
        <taxon>Actinopterygii</taxon>
        <taxon>Neopterygii</taxon>
        <taxon>Teleostei</taxon>
        <taxon>Neoteleostei</taxon>
        <taxon>Acanthomorphata</taxon>
        <taxon>Carangaria</taxon>
        <taxon>Pleuronectiformes</taxon>
        <taxon>Pleuronectoidei</taxon>
        <taxon>Pleuronectidae</taxon>
        <taxon>Pleuronectes</taxon>
    </lineage>
</organism>
<comment type="caution">
    <text evidence="7">The sequence shown here is derived from an EMBL/GenBank/DDBJ whole genome shotgun (WGS) entry which is preliminary data.</text>
</comment>
<keyword evidence="3 5" id="KW-1133">Transmembrane helix</keyword>
<comment type="subcellular location">
    <subcellularLocation>
        <location evidence="1">Membrane</location>
    </subcellularLocation>
</comment>
<dbReference type="PANTHER" id="PTHR26451">
    <property type="entry name" value="G_PROTEIN_RECEP_F1_2 DOMAIN-CONTAINING PROTEIN"/>
    <property type="match status" value="1"/>
</dbReference>
<dbReference type="GO" id="GO:0004930">
    <property type="term" value="F:G protein-coupled receptor activity"/>
    <property type="evidence" value="ECO:0007669"/>
    <property type="project" value="InterPro"/>
</dbReference>
<feature type="transmembrane region" description="Helical" evidence="5">
    <location>
        <begin position="187"/>
        <end position="216"/>
    </location>
</feature>
<feature type="transmembrane region" description="Helical" evidence="5">
    <location>
        <begin position="140"/>
        <end position="161"/>
    </location>
</feature>
<evidence type="ECO:0000256" key="1">
    <source>
        <dbReference type="ARBA" id="ARBA00004370"/>
    </source>
</evidence>